<dbReference type="AlphaFoldDB" id="Q5NWN7"/>
<proteinExistence type="predicted"/>
<protein>
    <submittedName>
        <fullName evidence="1">Uncharacterized protein</fullName>
    </submittedName>
</protein>
<dbReference type="NCBIfam" id="TIGR03116">
    <property type="entry name" value="cas5_csf3"/>
    <property type="match status" value="1"/>
</dbReference>
<evidence type="ECO:0000313" key="2">
    <source>
        <dbReference type="Proteomes" id="UP000006552"/>
    </source>
</evidence>
<name>Q5NWN7_AROAE</name>
<sequence>MLAPLKITFHLDTPMQRSGYPIHLDALVAYAQTHAALAGMDADNAPTGMLRELAEDLPLAKTENNDEWVWKASALIPVSFGEKSVRMWTRKTNPYDIARRIIADKVEIGVRTENALKAGKPYAGAIDTARGLLKNMHEFYPVEEIHQLDAWCIGDIDLLENLLAPESGWITHIGKRTRIGHGRVKTIQIEEDEEALEKWKLRVLPWPEAGYEPIQAGLRPPYWAVETRGLGYCPDSLF</sequence>
<evidence type="ECO:0000313" key="1">
    <source>
        <dbReference type="EMBL" id="CAI10527.1"/>
    </source>
</evidence>
<accession>Q5NWN7</accession>
<dbReference type="OrthoDB" id="9181930at2"/>
<dbReference type="KEGG" id="eba:p1B376"/>
<organism evidence="1 2">
    <name type="scientific">Aromatoleum aromaticum (strain DSM 19018 / LMG 30748 / EbN1)</name>
    <name type="common">Azoarcus sp. (strain EbN1)</name>
    <dbReference type="NCBI Taxonomy" id="76114"/>
    <lineage>
        <taxon>Bacteria</taxon>
        <taxon>Pseudomonadati</taxon>
        <taxon>Pseudomonadota</taxon>
        <taxon>Betaproteobacteria</taxon>
        <taxon>Rhodocyclales</taxon>
        <taxon>Rhodocyclaceae</taxon>
        <taxon>Aromatoleum</taxon>
    </lineage>
</organism>
<geneLocation type="plasmid" evidence="2">
    <name>pAzo1</name>
</geneLocation>
<dbReference type="InterPro" id="IPR017547">
    <property type="entry name" value="CRISPR-assoc_prot_Csf3"/>
</dbReference>
<dbReference type="CDD" id="cd09707">
    <property type="entry name" value="Csf3_U"/>
    <property type="match status" value="1"/>
</dbReference>
<keyword evidence="1" id="KW-0614">Plasmid</keyword>
<dbReference type="HOGENOM" id="CLU_1266411_0_0_4"/>
<dbReference type="EMBL" id="CR555307">
    <property type="protein sequence ID" value="CAI10527.1"/>
    <property type="molecule type" value="Genomic_DNA"/>
</dbReference>
<keyword evidence="2" id="KW-1185">Reference proteome</keyword>
<dbReference type="RefSeq" id="WP_011254652.1">
    <property type="nucleotide sequence ID" value="NC_006823.1"/>
</dbReference>
<reference evidence="1 2" key="1">
    <citation type="journal article" date="2005" name="Arch. Microbiol.">
        <title>The genome sequence of an anaerobic aromatic-degrading denitrifying bacterium, strain EbN1.</title>
        <authorList>
            <person name="Rabus R."/>
            <person name="Kube M."/>
            <person name="Heider J."/>
            <person name="Beck A."/>
            <person name="Heitmann K."/>
            <person name="Widdel F."/>
            <person name="Reinhardt R."/>
        </authorList>
    </citation>
    <scope>NUCLEOTIDE SEQUENCE [LARGE SCALE GENOMIC DNA]</scope>
    <source>
        <strain evidence="1 2">EbN1</strain>
        <plasmid evidence="2">Plasmid pAzo1</plasmid>
    </source>
</reference>
<dbReference type="Proteomes" id="UP000006552">
    <property type="component" value="Plasmid 1"/>
</dbReference>
<gene>
    <name evidence="1" type="ORF">p1B376</name>
</gene>